<accession>A0ABU9AT30</accession>
<dbReference type="EMBL" id="JBBUKT010000002">
    <property type="protein sequence ID" value="MEK7950149.1"/>
    <property type="molecule type" value="Genomic_DNA"/>
</dbReference>
<evidence type="ECO:0000256" key="1">
    <source>
        <dbReference type="SAM" id="Phobius"/>
    </source>
</evidence>
<evidence type="ECO:0008006" key="4">
    <source>
        <dbReference type="Google" id="ProtNLM"/>
    </source>
</evidence>
<dbReference type="Proteomes" id="UP001371305">
    <property type="component" value="Unassembled WGS sequence"/>
</dbReference>
<reference evidence="2 3" key="1">
    <citation type="submission" date="2024-04" db="EMBL/GenBank/DDBJ databases">
        <title>Luteolibacter sp. isolated from soil.</title>
        <authorList>
            <person name="An J."/>
        </authorList>
    </citation>
    <scope>NUCLEOTIDE SEQUENCE [LARGE SCALE GENOMIC DNA]</scope>
    <source>
        <strain evidence="2 3">Y139</strain>
    </source>
</reference>
<protein>
    <recommendedName>
        <fullName evidence="4">Zinc-finger domain-containing protein</fullName>
    </recommendedName>
</protein>
<organism evidence="2 3">
    <name type="scientific">Luteolibacter soli</name>
    <dbReference type="NCBI Taxonomy" id="3135280"/>
    <lineage>
        <taxon>Bacteria</taxon>
        <taxon>Pseudomonadati</taxon>
        <taxon>Verrucomicrobiota</taxon>
        <taxon>Verrucomicrobiia</taxon>
        <taxon>Verrucomicrobiales</taxon>
        <taxon>Verrucomicrobiaceae</taxon>
        <taxon>Luteolibacter</taxon>
    </lineage>
</organism>
<proteinExistence type="predicted"/>
<gene>
    <name evidence="2" type="ORF">WKV53_06570</name>
</gene>
<evidence type="ECO:0000313" key="3">
    <source>
        <dbReference type="Proteomes" id="UP001371305"/>
    </source>
</evidence>
<keyword evidence="1" id="KW-0472">Membrane</keyword>
<name>A0ABU9AT30_9BACT</name>
<feature type="transmembrane region" description="Helical" evidence="1">
    <location>
        <begin position="88"/>
        <end position="107"/>
    </location>
</feature>
<evidence type="ECO:0000313" key="2">
    <source>
        <dbReference type="EMBL" id="MEK7950149.1"/>
    </source>
</evidence>
<comment type="caution">
    <text evidence="2">The sequence shown here is derived from an EMBL/GenBank/DDBJ whole genome shotgun (WGS) entry which is preliminary data.</text>
</comment>
<keyword evidence="3" id="KW-1185">Reference proteome</keyword>
<dbReference type="RefSeq" id="WP_341403562.1">
    <property type="nucleotide sequence ID" value="NZ_JBBUKT010000002.1"/>
</dbReference>
<keyword evidence="1" id="KW-0812">Transmembrane</keyword>
<keyword evidence="1" id="KW-1133">Transmembrane helix</keyword>
<sequence length="152" mass="16356">MDTLNAICDATQRDISAALDEGIKLPAAVIDHVEHCPHCAAFLDAWSGGLDEMLGAALPPAGLELREKILAMPRESVRVESTRHRFRGYLSVAAAAVVIGICGYTLIDVRPVGTTHRPSVAEREYAAIKSDFRRGLTALREPAGAIQRVLSP</sequence>